<dbReference type="RefSeq" id="WP_237854570.1">
    <property type="nucleotide sequence ID" value="NZ_JAKLWS010000013.1"/>
</dbReference>
<accession>A0ABS9KEH5</accession>
<feature type="coiled-coil region" evidence="11">
    <location>
        <begin position="99"/>
        <end position="126"/>
    </location>
</feature>
<keyword evidence="7 9" id="KW-0139">CF(1)</keyword>
<keyword evidence="9" id="KW-0375">Hydrogen ion transport</keyword>
<dbReference type="PANTHER" id="PTHR13822:SF10">
    <property type="entry name" value="ATP SYNTHASE EPSILON CHAIN, CHLOROPLASTIC"/>
    <property type="match status" value="1"/>
</dbReference>
<comment type="subunit">
    <text evidence="9 10">F-type ATPases have 2 components, CF(1) - the catalytic core - and CF(0) - the membrane proton channel. CF(1) has five subunits: alpha(3), beta(3), gamma(1), delta(1), epsilon(1). CF(0) has three main subunits: a, b and c.</text>
</comment>
<dbReference type="Proteomes" id="UP001165366">
    <property type="component" value="Unassembled WGS sequence"/>
</dbReference>
<evidence type="ECO:0000256" key="10">
    <source>
        <dbReference type="RuleBase" id="RU003656"/>
    </source>
</evidence>
<organism evidence="13 14">
    <name type="scientific">Rhodohalobacter sulfatireducens</name>
    <dbReference type="NCBI Taxonomy" id="2911366"/>
    <lineage>
        <taxon>Bacteria</taxon>
        <taxon>Pseudomonadati</taxon>
        <taxon>Balneolota</taxon>
        <taxon>Balneolia</taxon>
        <taxon>Balneolales</taxon>
        <taxon>Balneolaceae</taxon>
        <taxon>Rhodohalobacter</taxon>
    </lineage>
</organism>
<keyword evidence="14" id="KW-1185">Reference proteome</keyword>
<keyword evidence="9" id="KW-1003">Cell membrane</keyword>
<evidence type="ECO:0000313" key="14">
    <source>
        <dbReference type="Proteomes" id="UP001165366"/>
    </source>
</evidence>
<evidence type="ECO:0000256" key="1">
    <source>
        <dbReference type="ARBA" id="ARBA00003543"/>
    </source>
</evidence>
<evidence type="ECO:0000256" key="8">
    <source>
        <dbReference type="ARBA" id="ARBA00023310"/>
    </source>
</evidence>
<comment type="function">
    <text evidence="1 9">Produces ATP from ADP in the presence of a proton gradient across the membrane.</text>
</comment>
<comment type="caution">
    <text evidence="13">The sequence shown here is derived from an EMBL/GenBank/DDBJ whole genome shotgun (WGS) entry which is preliminary data.</text>
</comment>
<keyword evidence="6 9" id="KW-0472">Membrane</keyword>
<evidence type="ECO:0000256" key="11">
    <source>
        <dbReference type="SAM" id="Coils"/>
    </source>
</evidence>
<evidence type="ECO:0000256" key="7">
    <source>
        <dbReference type="ARBA" id="ARBA00023196"/>
    </source>
</evidence>
<dbReference type="CDD" id="cd12152">
    <property type="entry name" value="F1-ATPase_delta"/>
    <property type="match status" value="1"/>
</dbReference>
<dbReference type="HAMAP" id="MF_00530">
    <property type="entry name" value="ATP_synth_epsil_bac"/>
    <property type="match status" value="1"/>
</dbReference>
<keyword evidence="4 9" id="KW-0813">Transport</keyword>
<evidence type="ECO:0000313" key="13">
    <source>
        <dbReference type="EMBL" id="MCG2589207.1"/>
    </source>
</evidence>
<sequence>MATTYQAQLLTPEGSRFDGQVESVRVPGSNGNFQMLHNHAPIVSSLGIGKISIKQEDQKVLNFAVSGGFVEMSDNQLTILAEKAEKSTEINREEALKYRDEIKKKRNMLDFRNEELETELAIAENRLKIAES</sequence>
<evidence type="ECO:0000259" key="12">
    <source>
        <dbReference type="Pfam" id="PF02823"/>
    </source>
</evidence>
<evidence type="ECO:0000256" key="9">
    <source>
        <dbReference type="HAMAP-Rule" id="MF_00530"/>
    </source>
</evidence>
<reference evidence="13" key="2">
    <citation type="submission" date="2024-05" db="EMBL/GenBank/DDBJ databases">
        <title>Rhodohalobacter halophilus gen. nov., sp. nov., a moderately halophilic member of the family Balneolaceae.</title>
        <authorList>
            <person name="Xia J."/>
        </authorList>
    </citation>
    <scope>NUCLEOTIDE SEQUENCE</scope>
    <source>
        <strain evidence="13">WB101</strain>
    </source>
</reference>
<evidence type="ECO:0000256" key="6">
    <source>
        <dbReference type="ARBA" id="ARBA00023136"/>
    </source>
</evidence>
<dbReference type="InterPro" id="IPR036771">
    <property type="entry name" value="ATPsynth_dsu/esu_N"/>
</dbReference>
<protein>
    <recommendedName>
        <fullName evidence="9">ATP synthase epsilon chain</fullName>
    </recommendedName>
    <alternativeName>
        <fullName evidence="9">ATP synthase F1 sector epsilon subunit</fullName>
    </alternativeName>
    <alternativeName>
        <fullName evidence="9">F-ATPase epsilon subunit</fullName>
    </alternativeName>
</protein>
<gene>
    <name evidence="9 13" type="primary">atpC</name>
    <name evidence="13" type="ORF">L6773_11565</name>
</gene>
<keyword evidence="11" id="KW-0175">Coiled coil</keyword>
<evidence type="ECO:0000256" key="2">
    <source>
        <dbReference type="ARBA" id="ARBA00004184"/>
    </source>
</evidence>
<comment type="subcellular location">
    <subcellularLocation>
        <location evidence="9">Cell membrane</location>
        <topology evidence="9">Peripheral membrane protein</topology>
    </subcellularLocation>
    <subcellularLocation>
        <location evidence="2">Endomembrane system</location>
        <topology evidence="2">Peripheral membrane protein</topology>
    </subcellularLocation>
</comment>
<dbReference type="Gene3D" id="2.60.15.10">
    <property type="entry name" value="F0F1 ATP synthase delta/epsilon subunit, N-terminal"/>
    <property type="match status" value="1"/>
</dbReference>
<dbReference type="InterPro" id="IPR001469">
    <property type="entry name" value="ATP_synth_F1_dsu/esu"/>
</dbReference>
<evidence type="ECO:0000256" key="4">
    <source>
        <dbReference type="ARBA" id="ARBA00022448"/>
    </source>
</evidence>
<dbReference type="PANTHER" id="PTHR13822">
    <property type="entry name" value="ATP SYNTHASE DELTA/EPSILON CHAIN"/>
    <property type="match status" value="1"/>
</dbReference>
<comment type="similarity">
    <text evidence="3 9 10">Belongs to the ATPase epsilon chain family.</text>
</comment>
<dbReference type="SUPFAM" id="SSF51344">
    <property type="entry name" value="Epsilon subunit of F1F0-ATP synthase N-terminal domain"/>
    <property type="match status" value="1"/>
</dbReference>
<dbReference type="NCBIfam" id="TIGR01216">
    <property type="entry name" value="ATP_synt_epsi"/>
    <property type="match status" value="1"/>
</dbReference>
<keyword evidence="5 9" id="KW-0406">Ion transport</keyword>
<keyword evidence="8 9" id="KW-0066">ATP synthesis</keyword>
<dbReference type="InterPro" id="IPR020546">
    <property type="entry name" value="ATP_synth_F1_dsu/esu_N"/>
</dbReference>
<reference evidence="13" key="1">
    <citation type="submission" date="2022-01" db="EMBL/GenBank/DDBJ databases">
        <authorList>
            <person name="Wang Y."/>
        </authorList>
    </citation>
    <scope>NUCLEOTIDE SEQUENCE</scope>
    <source>
        <strain evidence="13">WB101</strain>
    </source>
</reference>
<dbReference type="Pfam" id="PF02823">
    <property type="entry name" value="ATP-synt_DE_N"/>
    <property type="match status" value="1"/>
</dbReference>
<proteinExistence type="inferred from homology"/>
<evidence type="ECO:0000256" key="5">
    <source>
        <dbReference type="ARBA" id="ARBA00023065"/>
    </source>
</evidence>
<evidence type="ECO:0000256" key="3">
    <source>
        <dbReference type="ARBA" id="ARBA00005712"/>
    </source>
</evidence>
<name>A0ABS9KEH5_9BACT</name>
<dbReference type="EMBL" id="JAKLWS010000013">
    <property type="protein sequence ID" value="MCG2589207.1"/>
    <property type="molecule type" value="Genomic_DNA"/>
</dbReference>
<feature type="domain" description="ATP synthase F1 complex delta/epsilon subunit N-terminal" evidence="12">
    <location>
        <begin position="7"/>
        <end position="84"/>
    </location>
</feature>